<feature type="compositionally biased region" description="Basic and acidic residues" evidence="8">
    <location>
        <begin position="284"/>
        <end position="304"/>
    </location>
</feature>
<evidence type="ECO:0000313" key="11">
    <source>
        <dbReference type="EMBL" id="KAK9722595.1"/>
    </source>
</evidence>
<evidence type="ECO:0000256" key="4">
    <source>
        <dbReference type="ARBA" id="ARBA00023242"/>
    </source>
</evidence>
<dbReference type="Gene3D" id="2.170.270.10">
    <property type="entry name" value="SET domain"/>
    <property type="match status" value="1"/>
</dbReference>
<evidence type="ECO:0000256" key="5">
    <source>
        <dbReference type="ARBA" id="ARBA00030091"/>
    </source>
</evidence>
<dbReference type="PROSITE" id="PS50020">
    <property type="entry name" value="WW_DOMAIN_2"/>
    <property type="match status" value="1"/>
</dbReference>
<dbReference type="Gene3D" id="1.20.930.10">
    <property type="entry name" value="Conserved domain common to transcription factors TFIIS, elongin A, CRSP70"/>
    <property type="match status" value="1"/>
</dbReference>
<gene>
    <name evidence="11" type="ORF">K7432_002585</name>
</gene>
<evidence type="ECO:0000256" key="6">
    <source>
        <dbReference type="ARBA" id="ARBA00047545"/>
    </source>
</evidence>
<dbReference type="InterPro" id="IPR017923">
    <property type="entry name" value="TFIIS_N"/>
</dbReference>
<dbReference type="InterPro" id="IPR035441">
    <property type="entry name" value="TFIIS/LEDGF_dom_sf"/>
</dbReference>
<evidence type="ECO:0000256" key="7">
    <source>
        <dbReference type="SAM" id="Coils"/>
    </source>
</evidence>
<dbReference type="InterPro" id="IPR001202">
    <property type="entry name" value="WW_dom"/>
</dbReference>
<dbReference type="InterPro" id="IPR038190">
    <property type="entry name" value="SRI_sf"/>
</dbReference>
<dbReference type="Proteomes" id="UP001479436">
    <property type="component" value="Unassembled WGS sequence"/>
</dbReference>
<dbReference type="InterPro" id="IPR003616">
    <property type="entry name" value="Post-SET_dom"/>
</dbReference>
<dbReference type="Gene3D" id="1.10.1740.100">
    <property type="entry name" value="Set2, Rpb1 interacting domain"/>
    <property type="match status" value="1"/>
</dbReference>
<feature type="region of interest" description="Disordered" evidence="8">
    <location>
        <begin position="227"/>
        <end position="371"/>
    </location>
</feature>
<sequence length="545" mass="62102">MGIFTLRSIAVGEELTFDYKFERYGSVAQKCYCGEANCKGYIGGNKKSELKEIGIDDDEDLGSEDEIIEKSTKTGRKRKVKENDPDYYDEFQPPKSKGLATVEDVCKFVKLMLQISEKPQLVQKMLKKLEETESHQCLRKFIHLHGIIMLKSWIREYKSDFSVILQILRCLKCLPISNRNHLDECQIETVIQKLTDCDDLNVRQLSEQLIQDWSSLQTVYKIPKIKRSPSQSGQSIDKITPPSTSILSNEMDSGLSTYQKEPLPEDNINSDLQKRSSYNGSEYNNHDRPYRKYDPFRPRYREGFVPKPKQLDYLNRNTSTNQFHSGSPNGWSPYGSGASLSGSDTGRSPIDPRASVSATASTITNSTGTSLSAPTPTLPLNWHMATSEDGKIYYYNSVSRVTQWELPVERPGNIEGVSQSAIDAIIERANAKRLKKEAESNIEAVSASVESHEKTYKDQEELIRDLRSGISEIVVKCLSKYKEKLDHEVFKKQARRITHILLEKEKRTTSFEKGVLRDMNDSVRSKIKKFVKEYVGKLLEKSGRK</sequence>
<dbReference type="PANTHER" id="PTHR46711:SF1">
    <property type="entry name" value="HISTONE-LYSINE N-METHYLTRANSFERASE SETD2"/>
    <property type="match status" value="1"/>
</dbReference>
<feature type="domain" description="WW" evidence="9">
    <location>
        <begin position="376"/>
        <end position="409"/>
    </location>
</feature>
<feature type="compositionally biased region" description="Polar residues" evidence="8">
    <location>
        <begin position="267"/>
        <end position="283"/>
    </location>
</feature>
<dbReference type="EMBL" id="JASJQH010006946">
    <property type="protein sequence ID" value="KAK9722595.1"/>
    <property type="molecule type" value="Genomic_DNA"/>
</dbReference>
<keyword evidence="4" id="KW-0539">Nucleus</keyword>
<dbReference type="SUPFAM" id="SSF47676">
    <property type="entry name" value="Conserved domain common to transcription factors TFIIS, elongin A, CRSP70"/>
    <property type="match status" value="1"/>
</dbReference>
<comment type="catalytic activity">
    <reaction evidence="6">
        <text>L-lysyl(36)-[histone H3] + 3 S-adenosyl-L-methionine = N(6),N(6),N(6)-trimethyl-L-lysyl(36)-[histone H3] + 3 S-adenosyl-L-homocysteine + 3 H(+)</text>
        <dbReference type="Rhea" id="RHEA:60324"/>
        <dbReference type="Rhea" id="RHEA-COMP:9785"/>
        <dbReference type="Rhea" id="RHEA-COMP:15536"/>
        <dbReference type="ChEBI" id="CHEBI:15378"/>
        <dbReference type="ChEBI" id="CHEBI:29969"/>
        <dbReference type="ChEBI" id="CHEBI:57856"/>
        <dbReference type="ChEBI" id="CHEBI:59789"/>
        <dbReference type="ChEBI" id="CHEBI:61961"/>
        <dbReference type="EC" id="2.1.1.359"/>
    </reaction>
</comment>
<feature type="domain" description="Post-SET" evidence="10">
    <location>
        <begin position="27"/>
        <end position="43"/>
    </location>
</feature>
<dbReference type="Pfam" id="PF00397">
    <property type="entry name" value="WW"/>
    <property type="match status" value="1"/>
</dbReference>
<evidence type="ECO:0000256" key="1">
    <source>
        <dbReference type="ARBA" id="ARBA00004123"/>
    </source>
</evidence>
<dbReference type="SMART" id="SM00456">
    <property type="entry name" value="WW"/>
    <property type="match status" value="1"/>
</dbReference>
<dbReference type="SUPFAM" id="SSF82199">
    <property type="entry name" value="SET domain"/>
    <property type="match status" value="1"/>
</dbReference>
<dbReference type="CDD" id="cd00201">
    <property type="entry name" value="WW"/>
    <property type="match status" value="1"/>
</dbReference>
<dbReference type="PROSITE" id="PS01159">
    <property type="entry name" value="WW_DOMAIN_1"/>
    <property type="match status" value="1"/>
</dbReference>
<keyword evidence="7" id="KW-0175">Coiled coil</keyword>
<evidence type="ECO:0000313" key="12">
    <source>
        <dbReference type="Proteomes" id="UP001479436"/>
    </source>
</evidence>
<dbReference type="InterPro" id="IPR013257">
    <property type="entry name" value="SRI"/>
</dbReference>
<reference evidence="11 12" key="1">
    <citation type="submission" date="2023-04" db="EMBL/GenBank/DDBJ databases">
        <title>Genome of Basidiobolus ranarum AG-B5.</title>
        <authorList>
            <person name="Stajich J.E."/>
            <person name="Carter-House D."/>
            <person name="Gryganskyi A."/>
        </authorList>
    </citation>
    <scope>NUCLEOTIDE SEQUENCE [LARGE SCALE GENOMIC DNA]</scope>
    <source>
        <strain evidence="11 12">AG-B5</strain>
    </source>
</reference>
<dbReference type="PROSITE" id="PS50868">
    <property type="entry name" value="POST_SET"/>
    <property type="match status" value="1"/>
</dbReference>
<evidence type="ECO:0000256" key="8">
    <source>
        <dbReference type="SAM" id="MobiDB-lite"/>
    </source>
</evidence>
<dbReference type="PANTHER" id="PTHR46711">
    <property type="entry name" value="HISTONE-LYSINE N-METHYLTRANSFERASE SETD2"/>
    <property type="match status" value="1"/>
</dbReference>
<dbReference type="Gene3D" id="2.20.70.10">
    <property type="match status" value="1"/>
</dbReference>
<name>A0ABR2W7I4_9FUNG</name>
<evidence type="ECO:0000256" key="2">
    <source>
        <dbReference type="ARBA" id="ARBA00022603"/>
    </source>
</evidence>
<dbReference type="SMART" id="SM00508">
    <property type="entry name" value="PostSET"/>
    <property type="match status" value="1"/>
</dbReference>
<keyword evidence="12" id="KW-1185">Reference proteome</keyword>
<proteinExistence type="predicted"/>
<evidence type="ECO:0000259" key="10">
    <source>
        <dbReference type="PROSITE" id="PS50868"/>
    </source>
</evidence>
<dbReference type="InterPro" id="IPR036020">
    <property type="entry name" value="WW_dom_sf"/>
</dbReference>
<accession>A0ABR2W7I4</accession>
<dbReference type="Pfam" id="PF08711">
    <property type="entry name" value="Med26"/>
    <property type="match status" value="1"/>
</dbReference>
<dbReference type="SUPFAM" id="SSF51045">
    <property type="entry name" value="WW domain"/>
    <property type="match status" value="1"/>
</dbReference>
<keyword evidence="3" id="KW-0808">Transferase</keyword>
<keyword evidence="2" id="KW-0489">Methyltransferase</keyword>
<feature type="compositionally biased region" description="Polar residues" evidence="8">
    <location>
        <begin position="315"/>
        <end position="330"/>
    </location>
</feature>
<dbReference type="InterPro" id="IPR042294">
    <property type="entry name" value="SETD2_animal"/>
</dbReference>
<feature type="compositionally biased region" description="Polar residues" evidence="8">
    <location>
        <begin position="228"/>
        <end position="259"/>
    </location>
</feature>
<dbReference type="InterPro" id="IPR046341">
    <property type="entry name" value="SET_dom_sf"/>
</dbReference>
<evidence type="ECO:0000259" key="9">
    <source>
        <dbReference type="PROSITE" id="PS50020"/>
    </source>
</evidence>
<comment type="subcellular location">
    <subcellularLocation>
        <location evidence="1">Nucleus</location>
    </subcellularLocation>
</comment>
<feature type="coiled-coil region" evidence="7">
    <location>
        <begin position="428"/>
        <end position="469"/>
    </location>
</feature>
<evidence type="ECO:0000256" key="3">
    <source>
        <dbReference type="ARBA" id="ARBA00022679"/>
    </source>
</evidence>
<protein>
    <recommendedName>
        <fullName evidence="5">SET domain-containing protein 2</fullName>
    </recommendedName>
</protein>
<dbReference type="Pfam" id="PF08236">
    <property type="entry name" value="SRI"/>
    <property type="match status" value="1"/>
</dbReference>
<comment type="caution">
    <text evidence="11">The sequence shown here is derived from an EMBL/GenBank/DDBJ whole genome shotgun (WGS) entry which is preliminary data.</text>
</comment>
<organism evidence="11 12">
    <name type="scientific">Basidiobolus ranarum</name>
    <dbReference type="NCBI Taxonomy" id="34480"/>
    <lineage>
        <taxon>Eukaryota</taxon>
        <taxon>Fungi</taxon>
        <taxon>Fungi incertae sedis</taxon>
        <taxon>Zoopagomycota</taxon>
        <taxon>Entomophthoromycotina</taxon>
        <taxon>Basidiobolomycetes</taxon>
        <taxon>Basidiobolales</taxon>
        <taxon>Basidiobolaceae</taxon>
        <taxon>Basidiobolus</taxon>
    </lineage>
</organism>
<feature type="compositionally biased region" description="Polar residues" evidence="8">
    <location>
        <begin position="356"/>
        <end position="371"/>
    </location>
</feature>